<comment type="function">
    <text evidence="4">ATP-dependent carboxylate-amine ligase which exhibits weak glutamate--cysteine ligase activity.</text>
</comment>
<evidence type="ECO:0000256" key="1">
    <source>
        <dbReference type="ARBA" id="ARBA00022598"/>
    </source>
</evidence>
<evidence type="ECO:0000256" key="2">
    <source>
        <dbReference type="ARBA" id="ARBA00022741"/>
    </source>
</evidence>
<evidence type="ECO:0000256" key="4">
    <source>
        <dbReference type="HAMAP-Rule" id="MF_01609"/>
    </source>
</evidence>
<dbReference type="EC" id="6.3.2.2" evidence="4"/>
<gene>
    <name evidence="5" type="ORF">ENJ63_01365</name>
</gene>
<dbReference type="GO" id="GO:0042398">
    <property type="term" value="P:modified amino acid biosynthetic process"/>
    <property type="evidence" value="ECO:0007669"/>
    <property type="project" value="InterPro"/>
</dbReference>
<dbReference type="Gene3D" id="3.30.590.20">
    <property type="match status" value="1"/>
</dbReference>
<dbReference type="InterPro" id="IPR050141">
    <property type="entry name" value="GCL_type2/YbdK_subfam"/>
</dbReference>
<comment type="caution">
    <text evidence="5">The sequence shown here is derived from an EMBL/GenBank/DDBJ whole genome shotgun (WGS) entry which is preliminary data.</text>
</comment>
<evidence type="ECO:0000256" key="3">
    <source>
        <dbReference type="ARBA" id="ARBA00022840"/>
    </source>
</evidence>
<dbReference type="GO" id="GO:0004357">
    <property type="term" value="F:glutamate-cysteine ligase activity"/>
    <property type="evidence" value="ECO:0007669"/>
    <property type="project" value="UniProtKB-EC"/>
</dbReference>
<dbReference type="GO" id="GO:0005524">
    <property type="term" value="F:ATP binding"/>
    <property type="evidence" value="ECO:0007669"/>
    <property type="project" value="UniProtKB-KW"/>
</dbReference>
<name>A0A7V2WSR1_9BACT</name>
<comment type="similarity">
    <text evidence="4">Belongs to the glutamate--cysteine ligase type 2 family. YbdK subfamily.</text>
</comment>
<dbReference type="AlphaFoldDB" id="A0A7V2WSR1"/>
<evidence type="ECO:0000313" key="5">
    <source>
        <dbReference type="EMBL" id="HFC46510.1"/>
    </source>
</evidence>
<protein>
    <recommendedName>
        <fullName evidence="4">Putative glutamate--cysteine ligase 2</fullName>
        <ecNumber evidence="4">6.3.2.2</ecNumber>
    </recommendedName>
    <alternativeName>
        <fullName evidence="4">Gamma-glutamylcysteine synthetase 2</fullName>
        <shortName evidence="4">GCS 2</shortName>
        <shortName evidence="4">Gamma-GCS 2</shortName>
    </alternativeName>
</protein>
<dbReference type="PANTHER" id="PTHR36510:SF1">
    <property type="entry name" value="GLUTAMATE--CYSTEINE LIGASE 2-RELATED"/>
    <property type="match status" value="1"/>
</dbReference>
<sequence>MVPEFKKSHAFTIGVELEFQLVDRESLALVPLAPRILESLSDQWKDRIKKEFIQSMLEVNTGVCHTIDDVAQDLRVVTLHLEQKAHEQGALLHPTSLHPFSRALDQQPTQDPRYLEILEDLRLVGQMLITQGLHVHIGVPDGDTAIWIVDHIRAYLPLILSLTASSPFFQGIDTGFQSYRSKLFEQLPRSGIPASLGSWDEYVRLCNMLMEGGIISDVRDIWWDVRPHPYFGTIEVRIGDLPPTFKEILAITALIHALVVYISRNRNLPPPPHRLIIANNKWQAARYGLNGTFVNLDVKTRLTQREAVTHLLARLEDIFLELGSKKYTDVLKEVLTLGSGSYRQRTLKERGLTFQEIIKETIEGFWNP</sequence>
<keyword evidence="2 4" id="KW-0547">Nucleotide-binding</keyword>
<accession>A0A7V2WSR1</accession>
<keyword evidence="1 4" id="KW-0436">Ligase</keyword>
<dbReference type="Proteomes" id="UP000885797">
    <property type="component" value="Unassembled WGS sequence"/>
</dbReference>
<proteinExistence type="inferred from homology"/>
<dbReference type="SUPFAM" id="SSF55931">
    <property type="entry name" value="Glutamine synthetase/guanido kinase"/>
    <property type="match status" value="1"/>
</dbReference>
<dbReference type="Pfam" id="PF04107">
    <property type="entry name" value="GCS2"/>
    <property type="match status" value="1"/>
</dbReference>
<dbReference type="InterPro" id="IPR006336">
    <property type="entry name" value="GCS2"/>
</dbReference>
<dbReference type="HAMAP" id="MF_01609">
    <property type="entry name" value="Glu_cys_ligase_2"/>
    <property type="match status" value="1"/>
</dbReference>
<reference evidence="5" key="1">
    <citation type="journal article" date="2020" name="mSystems">
        <title>Genome- and Community-Level Interaction Insights into Carbon Utilization and Element Cycling Functions of Hydrothermarchaeota in Hydrothermal Sediment.</title>
        <authorList>
            <person name="Zhou Z."/>
            <person name="Liu Y."/>
            <person name="Xu W."/>
            <person name="Pan J."/>
            <person name="Luo Z.H."/>
            <person name="Li M."/>
        </authorList>
    </citation>
    <scope>NUCLEOTIDE SEQUENCE [LARGE SCALE GENOMIC DNA]</scope>
    <source>
        <strain evidence="5">HyVt-503</strain>
    </source>
</reference>
<organism evidence="5">
    <name type="scientific">Dissulfuribacter thermophilus</name>
    <dbReference type="NCBI Taxonomy" id="1156395"/>
    <lineage>
        <taxon>Bacteria</taxon>
        <taxon>Pseudomonadati</taxon>
        <taxon>Thermodesulfobacteriota</taxon>
        <taxon>Dissulfuribacteria</taxon>
        <taxon>Dissulfuribacterales</taxon>
        <taxon>Dissulfuribacteraceae</taxon>
        <taxon>Dissulfuribacter</taxon>
    </lineage>
</organism>
<dbReference type="PANTHER" id="PTHR36510">
    <property type="entry name" value="GLUTAMATE--CYSTEINE LIGASE 2-RELATED"/>
    <property type="match status" value="1"/>
</dbReference>
<comment type="catalytic activity">
    <reaction evidence="4">
        <text>L-cysteine + L-glutamate + ATP = gamma-L-glutamyl-L-cysteine + ADP + phosphate + H(+)</text>
        <dbReference type="Rhea" id="RHEA:13285"/>
        <dbReference type="ChEBI" id="CHEBI:15378"/>
        <dbReference type="ChEBI" id="CHEBI:29985"/>
        <dbReference type="ChEBI" id="CHEBI:30616"/>
        <dbReference type="ChEBI" id="CHEBI:35235"/>
        <dbReference type="ChEBI" id="CHEBI:43474"/>
        <dbReference type="ChEBI" id="CHEBI:58173"/>
        <dbReference type="ChEBI" id="CHEBI:456216"/>
        <dbReference type="EC" id="6.3.2.2"/>
    </reaction>
</comment>
<dbReference type="InterPro" id="IPR011793">
    <property type="entry name" value="YbdK"/>
</dbReference>
<keyword evidence="3 4" id="KW-0067">ATP-binding</keyword>
<dbReference type="EMBL" id="DRND01000115">
    <property type="protein sequence ID" value="HFC46510.1"/>
    <property type="molecule type" value="Genomic_DNA"/>
</dbReference>
<dbReference type="NCBIfam" id="TIGR02050">
    <property type="entry name" value="gshA_cyan_rel"/>
    <property type="match status" value="1"/>
</dbReference>
<dbReference type="InterPro" id="IPR014746">
    <property type="entry name" value="Gln_synth/guanido_kin_cat_dom"/>
</dbReference>